<dbReference type="AlphaFoldDB" id="A0AAU9F4N7"/>
<sequence length="197" mass="21371">MNKYTKKQDQLTKIFSEYFSDANFKCQIWAAFSYKNEKTNIYVFMTSSPLDSYSPEDAIAIRLSLQQTASLAAALETAATGPDIFGKGYQAAQSLDQSKSLNVKVGRSNETDEYGIALFFRDADLSHVITLSSFDAIGIAELLKAAVQAAIGQNFSMADVKGANSAPNGPSGYSGASPVHKKPPKSHNTLDSMRFDD</sequence>
<gene>
    <name evidence="2" type="ORF">FAK_32480</name>
</gene>
<reference evidence="3" key="1">
    <citation type="journal article" date="2023" name="Arch. Microbiol.">
        <title>Desulfoferula mesophilus gen. nov. sp. nov., a mesophilic sulfate-reducing bacterium isolated from a brackish lake sediment.</title>
        <authorList>
            <person name="Watanabe T."/>
            <person name="Yabe T."/>
            <person name="Tsuji J.M."/>
            <person name="Fukui M."/>
        </authorList>
    </citation>
    <scope>NUCLEOTIDE SEQUENCE [LARGE SCALE GENOMIC DNA]</scope>
    <source>
        <strain evidence="3">12FAK</strain>
    </source>
</reference>
<dbReference type="RefSeq" id="WP_338601661.1">
    <property type="nucleotide sequence ID" value="NZ_AP028679.1"/>
</dbReference>
<feature type="region of interest" description="Disordered" evidence="1">
    <location>
        <begin position="163"/>
        <end position="197"/>
    </location>
</feature>
<proteinExistence type="predicted"/>
<evidence type="ECO:0000256" key="1">
    <source>
        <dbReference type="SAM" id="MobiDB-lite"/>
    </source>
</evidence>
<name>A0AAU9F4N7_9BACT</name>
<evidence type="ECO:0000313" key="2">
    <source>
        <dbReference type="EMBL" id="BEQ16182.1"/>
    </source>
</evidence>
<evidence type="ECO:0000313" key="3">
    <source>
        <dbReference type="Proteomes" id="UP001366166"/>
    </source>
</evidence>
<dbReference type="Proteomes" id="UP001366166">
    <property type="component" value="Chromosome"/>
</dbReference>
<dbReference type="EMBL" id="AP028679">
    <property type="protein sequence ID" value="BEQ16182.1"/>
    <property type="molecule type" value="Genomic_DNA"/>
</dbReference>
<accession>A0AAU9F4N7</accession>
<protein>
    <submittedName>
        <fullName evidence="2">Uncharacterized protein</fullName>
    </submittedName>
</protein>
<organism evidence="2 3">
    <name type="scientific">Desulfoferula mesophila</name>
    <dbReference type="NCBI Taxonomy" id="3058419"/>
    <lineage>
        <taxon>Bacteria</taxon>
        <taxon>Pseudomonadati</taxon>
        <taxon>Thermodesulfobacteriota</taxon>
        <taxon>Desulfarculia</taxon>
        <taxon>Desulfarculales</taxon>
        <taxon>Desulfarculaceae</taxon>
        <taxon>Desulfoferula</taxon>
    </lineage>
</organism>
<dbReference type="KEGG" id="dmp:FAK_32480"/>
<keyword evidence="3" id="KW-1185">Reference proteome</keyword>